<sequence length="252" mass="27949">MHLSPFLLLLPALATAQEQIPLGERLQGWFNKAKSYVPAPPVVAEKAAEKVAEKTVTPFNISNWQANLEPSTESAQDWLIFVTGGNKTCFGRCERAEKAFNESVLLFAADPTSPQLGYLNCEQDRVLCSIWSAGAPSVWHFQVPQAQPDEARPTRPLHIVPLNITTVTPETIYKIHSEKTYEEFDQYDGAFHPTDGWLAEYGLNVILGYVLFGFSLIPSWLFMIGISVFSRMITSRRLAPAQPNRPAAGGAN</sequence>
<evidence type="ECO:0008006" key="5">
    <source>
        <dbReference type="Google" id="ProtNLM"/>
    </source>
</evidence>
<dbReference type="GeneID" id="39602986"/>
<dbReference type="RefSeq" id="XP_028482965.1">
    <property type="nucleotide sequence ID" value="XM_028633709.1"/>
</dbReference>
<dbReference type="VEuPathDB" id="FungiDB:C8Q69DRAFT_529892"/>
<proteinExistence type="predicted"/>
<dbReference type="EMBL" id="RCNU01000010">
    <property type="protein sequence ID" value="RWQ93320.1"/>
    <property type="molecule type" value="Genomic_DNA"/>
</dbReference>
<feature type="transmembrane region" description="Helical" evidence="1">
    <location>
        <begin position="206"/>
        <end position="229"/>
    </location>
</feature>
<dbReference type="Proteomes" id="UP000283841">
    <property type="component" value="Unassembled WGS sequence"/>
</dbReference>
<gene>
    <name evidence="3" type="ORF">C8Q69DRAFT_529892</name>
</gene>
<keyword evidence="1" id="KW-1133">Transmembrane helix</keyword>
<keyword evidence="2" id="KW-0732">Signal</keyword>
<organism evidence="3 4">
    <name type="scientific">Byssochlamys spectabilis</name>
    <name type="common">Paecilomyces variotii</name>
    <dbReference type="NCBI Taxonomy" id="264951"/>
    <lineage>
        <taxon>Eukaryota</taxon>
        <taxon>Fungi</taxon>
        <taxon>Dikarya</taxon>
        <taxon>Ascomycota</taxon>
        <taxon>Pezizomycotina</taxon>
        <taxon>Eurotiomycetes</taxon>
        <taxon>Eurotiomycetidae</taxon>
        <taxon>Eurotiales</taxon>
        <taxon>Thermoascaceae</taxon>
        <taxon>Paecilomyces</taxon>
    </lineage>
</organism>
<keyword evidence="1" id="KW-0472">Membrane</keyword>
<feature type="signal peptide" evidence="2">
    <location>
        <begin position="1"/>
        <end position="16"/>
    </location>
</feature>
<reference evidence="3 4" key="1">
    <citation type="journal article" date="2018" name="Front. Microbiol.">
        <title>Genomic and genetic insights into a cosmopolitan fungus, Paecilomyces variotii (Eurotiales).</title>
        <authorList>
            <person name="Urquhart A.S."/>
            <person name="Mondo S.J."/>
            <person name="Makela M.R."/>
            <person name="Hane J.K."/>
            <person name="Wiebenga A."/>
            <person name="He G."/>
            <person name="Mihaltcheva S."/>
            <person name="Pangilinan J."/>
            <person name="Lipzen A."/>
            <person name="Barry K."/>
            <person name="de Vries R.P."/>
            <person name="Grigoriev I.V."/>
            <person name="Idnurm A."/>
        </authorList>
    </citation>
    <scope>NUCLEOTIDE SEQUENCE [LARGE SCALE GENOMIC DNA]</scope>
    <source>
        <strain evidence="3 4">CBS 101075</strain>
    </source>
</reference>
<keyword evidence="1" id="KW-0812">Transmembrane</keyword>
<keyword evidence="4" id="KW-1185">Reference proteome</keyword>
<name>A0A443HNF4_BYSSP</name>
<evidence type="ECO:0000313" key="4">
    <source>
        <dbReference type="Proteomes" id="UP000283841"/>
    </source>
</evidence>
<dbReference type="AlphaFoldDB" id="A0A443HNF4"/>
<accession>A0A443HNF4</accession>
<comment type="caution">
    <text evidence="3">The sequence shown here is derived from an EMBL/GenBank/DDBJ whole genome shotgun (WGS) entry which is preliminary data.</text>
</comment>
<feature type="chain" id="PRO_5019143980" description="Peptidyl-tRNA hydrolase" evidence="2">
    <location>
        <begin position="17"/>
        <end position="252"/>
    </location>
</feature>
<protein>
    <recommendedName>
        <fullName evidence="5">Peptidyl-tRNA hydrolase</fullName>
    </recommendedName>
</protein>
<evidence type="ECO:0000256" key="2">
    <source>
        <dbReference type="SAM" id="SignalP"/>
    </source>
</evidence>
<evidence type="ECO:0000313" key="3">
    <source>
        <dbReference type="EMBL" id="RWQ93320.1"/>
    </source>
</evidence>
<evidence type="ECO:0000256" key="1">
    <source>
        <dbReference type="SAM" id="Phobius"/>
    </source>
</evidence>
<dbReference type="STRING" id="264951.A0A443HNF4"/>